<dbReference type="PROSITE" id="PS50931">
    <property type="entry name" value="HTH_LYSR"/>
    <property type="match status" value="1"/>
</dbReference>
<dbReference type="GO" id="GO:0003700">
    <property type="term" value="F:DNA-binding transcription factor activity"/>
    <property type="evidence" value="ECO:0007669"/>
    <property type="project" value="InterPro"/>
</dbReference>
<dbReference type="PANTHER" id="PTHR30419:SF8">
    <property type="entry name" value="NITROGEN ASSIMILATION TRANSCRIPTIONAL ACTIVATOR-RELATED"/>
    <property type="match status" value="1"/>
</dbReference>
<protein>
    <submittedName>
        <fullName evidence="6">Transcriptional regulator LysR family</fullName>
    </submittedName>
</protein>
<dbReference type="InterPro" id="IPR005119">
    <property type="entry name" value="LysR_subst-bd"/>
</dbReference>
<dbReference type="AlphaFoldDB" id="R4WZ30"/>
<keyword evidence="3" id="KW-0238">DNA-binding</keyword>
<comment type="similarity">
    <text evidence="1">Belongs to the LysR transcriptional regulatory family.</text>
</comment>
<sequence>MTISPQTLWRLKFKHLRLIDILARTGNFHRAAEELNLTQPAATKILQDVEDILGLLIFDRSTRPMSISDIGEHVVDYARRTLAEGDRFTDSLNNLRRGGFGALSIGAILATSTDLLPQALAELKRRRPLMTIQIKAATSDILADALLRGELDVVLGRSPDDFNGSRFEFTPIGIEQLWAFVSASHPLAFRENVDYFSQHDFTWVLQPKPSPLRALINRVAIGHGLPAFDNVVETTSVSVMLQLVRHANMVAVLPHTLVKREIENGDFVRLPIQLDNQLPPHGILIRKGEVLSANALEFIAIVKSLAAGISA</sequence>
<dbReference type="EMBL" id="AP013060">
    <property type="protein sequence ID" value="BAN26880.1"/>
    <property type="molecule type" value="Genomic_DNA"/>
</dbReference>
<dbReference type="RefSeq" id="WP_016347589.1">
    <property type="nucleotide sequence ID" value="NC_021288.1"/>
</dbReference>
<keyword evidence="7" id="KW-1185">Reference proteome</keyword>
<dbReference type="Pfam" id="PF00126">
    <property type="entry name" value="HTH_1"/>
    <property type="match status" value="1"/>
</dbReference>
<evidence type="ECO:0000256" key="3">
    <source>
        <dbReference type="ARBA" id="ARBA00023125"/>
    </source>
</evidence>
<evidence type="ECO:0000256" key="4">
    <source>
        <dbReference type="ARBA" id="ARBA00023163"/>
    </source>
</evidence>
<dbReference type="Gene3D" id="3.40.190.290">
    <property type="match status" value="1"/>
</dbReference>
<dbReference type="SUPFAM" id="SSF53850">
    <property type="entry name" value="Periplasmic binding protein-like II"/>
    <property type="match status" value="1"/>
</dbReference>
<reference evidence="6 7" key="1">
    <citation type="journal article" date="2013" name="Genome Announc.">
        <title>Complete Genome Sequence of Burkholderia sp. Strain RPE64, Bacterial Symbiont of the Bean Bug Riptortus pedestris.</title>
        <authorList>
            <person name="Shibata T.F."/>
            <person name="Maeda T."/>
            <person name="Nikoh N."/>
            <person name="Yamaguchi K."/>
            <person name="Oshima K."/>
            <person name="Hattori M."/>
            <person name="Nishiyama T."/>
            <person name="Hasebe M."/>
            <person name="Fukatsu T."/>
            <person name="Kikuchi Y."/>
            <person name="Shigenobu S."/>
        </authorList>
    </citation>
    <scope>NUCLEOTIDE SEQUENCE [LARGE SCALE GENOMIC DNA]</scope>
</reference>
<reference evidence="6 7" key="2">
    <citation type="journal article" date="2018" name="Int. J. Syst. Evol. Microbiol.">
        <title>Burkholderia insecticola sp. nov., a gut symbiotic bacterium of the bean bug Riptortus pedestris.</title>
        <authorList>
            <person name="Takeshita K."/>
            <person name="Tamaki H."/>
            <person name="Ohbayashi T."/>
            <person name="Meng X.-Y."/>
            <person name="Sone T."/>
            <person name="Mitani Y."/>
            <person name="Peeters C."/>
            <person name="Kikuchi Y."/>
            <person name="Vandamme P."/>
        </authorList>
    </citation>
    <scope>NUCLEOTIDE SEQUENCE [LARGE SCALE GENOMIC DNA]</scope>
    <source>
        <strain evidence="6">RPE64</strain>
    </source>
</reference>
<evidence type="ECO:0000259" key="5">
    <source>
        <dbReference type="PROSITE" id="PS50931"/>
    </source>
</evidence>
<dbReference type="Proteomes" id="UP000013966">
    <property type="component" value="Chromosome 3"/>
</dbReference>
<evidence type="ECO:0000313" key="7">
    <source>
        <dbReference type="Proteomes" id="UP000013966"/>
    </source>
</evidence>
<dbReference type="OrthoDB" id="5914299at2"/>
<evidence type="ECO:0000256" key="2">
    <source>
        <dbReference type="ARBA" id="ARBA00023015"/>
    </source>
</evidence>
<keyword evidence="4" id="KW-0804">Transcription</keyword>
<dbReference type="InterPro" id="IPR000847">
    <property type="entry name" value="LysR_HTH_N"/>
</dbReference>
<dbReference type="KEGG" id="buo:BRPE64_CCDS07970"/>
<dbReference type="HOGENOM" id="CLU_039613_6_0_4"/>
<dbReference type="PANTHER" id="PTHR30419">
    <property type="entry name" value="HTH-TYPE TRANSCRIPTIONAL REGULATOR YBHD"/>
    <property type="match status" value="1"/>
</dbReference>
<feature type="domain" description="HTH lysR-type" evidence="5">
    <location>
        <begin position="11"/>
        <end position="68"/>
    </location>
</feature>
<dbReference type="PRINTS" id="PR00039">
    <property type="entry name" value="HTHLYSR"/>
</dbReference>
<dbReference type="InterPro" id="IPR036388">
    <property type="entry name" value="WH-like_DNA-bd_sf"/>
</dbReference>
<dbReference type="Pfam" id="PF03466">
    <property type="entry name" value="LysR_substrate"/>
    <property type="match status" value="1"/>
</dbReference>
<dbReference type="SUPFAM" id="SSF46785">
    <property type="entry name" value="Winged helix' DNA-binding domain"/>
    <property type="match status" value="1"/>
</dbReference>
<dbReference type="PATRIC" id="fig|758793.3.peg.5102"/>
<name>R4WZ30_9BURK</name>
<keyword evidence="2" id="KW-0805">Transcription regulation</keyword>
<accession>R4WZ30</accession>
<dbReference type="STRING" id="758793.BRPE64_CCDS07970"/>
<proteinExistence type="inferred from homology"/>
<dbReference type="Gene3D" id="1.10.10.10">
    <property type="entry name" value="Winged helix-like DNA-binding domain superfamily/Winged helix DNA-binding domain"/>
    <property type="match status" value="1"/>
</dbReference>
<gene>
    <name evidence="6" type="ORF">BRPE64_CCDS07970</name>
</gene>
<dbReference type="InterPro" id="IPR036390">
    <property type="entry name" value="WH_DNA-bd_sf"/>
</dbReference>
<evidence type="ECO:0000256" key="1">
    <source>
        <dbReference type="ARBA" id="ARBA00009437"/>
    </source>
</evidence>
<dbReference type="GO" id="GO:0003677">
    <property type="term" value="F:DNA binding"/>
    <property type="evidence" value="ECO:0007669"/>
    <property type="project" value="UniProtKB-KW"/>
</dbReference>
<organism evidence="6 7">
    <name type="scientific">Caballeronia insecticola</name>
    <dbReference type="NCBI Taxonomy" id="758793"/>
    <lineage>
        <taxon>Bacteria</taxon>
        <taxon>Pseudomonadati</taxon>
        <taxon>Pseudomonadota</taxon>
        <taxon>Betaproteobacteria</taxon>
        <taxon>Burkholderiales</taxon>
        <taxon>Burkholderiaceae</taxon>
        <taxon>Caballeronia</taxon>
    </lineage>
</organism>
<evidence type="ECO:0000313" key="6">
    <source>
        <dbReference type="EMBL" id="BAN26880.1"/>
    </source>
</evidence>
<dbReference type="InterPro" id="IPR050950">
    <property type="entry name" value="HTH-type_LysR_regulators"/>
</dbReference>
<dbReference type="GO" id="GO:0005829">
    <property type="term" value="C:cytosol"/>
    <property type="evidence" value="ECO:0007669"/>
    <property type="project" value="TreeGrafter"/>
</dbReference>